<protein>
    <recommendedName>
        <fullName evidence="6">peptidylprolyl isomerase</fullName>
        <ecNumber evidence="6">5.2.1.8</ecNumber>
    </recommendedName>
</protein>
<dbReference type="Pfam" id="PF00254">
    <property type="entry name" value="FKBP_C"/>
    <property type="match status" value="1"/>
</dbReference>
<keyword evidence="3 6" id="KW-0697">Rotamase</keyword>
<dbReference type="AlphaFoldDB" id="A0A8H4KZ23"/>
<evidence type="ECO:0000259" key="7">
    <source>
        <dbReference type="PROSITE" id="PS50059"/>
    </source>
</evidence>
<name>A0A8H4KZ23_9HYPO</name>
<dbReference type="Gene3D" id="3.10.50.40">
    <property type="match status" value="1"/>
</dbReference>
<dbReference type="Proteomes" id="UP000554235">
    <property type="component" value="Unassembled WGS sequence"/>
</dbReference>
<evidence type="ECO:0000256" key="5">
    <source>
        <dbReference type="ARBA" id="ARBA00038106"/>
    </source>
</evidence>
<dbReference type="EC" id="5.2.1.8" evidence="6"/>
<dbReference type="GO" id="GO:0003755">
    <property type="term" value="F:peptidyl-prolyl cis-trans isomerase activity"/>
    <property type="evidence" value="ECO:0007669"/>
    <property type="project" value="UniProtKB-KW"/>
</dbReference>
<dbReference type="InterPro" id="IPR050689">
    <property type="entry name" value="FKBP-type_PPIase"/>
</dbReference>
<comment type="function">
    <text evidence="2">PPIases accelerate the folding of proteins. It catalyzes the cis-trans isomerization of proline imidic peptide bonds in oligopeptides.</text>
</comment>
<dbReference type="GO" id="GO:0005737">
    <property type="term" value="C:cytoplasm"/>
    <property type="evidence" value="ECO:0007669"/>
    <property type="project" value="TreeGrafter"/>
</dbReference>
<dbReference type="SUPFAM" id="SSF54534">
    <property type="entry name" value="FKBP-like"/>
    <property type="match status" value="1"/>
</dbReference>
<evidence type="ECO:0000313" key="8">
    <source>
        <dbReference type="EMBL" id="KAF4458453.1"/>
    </source>
</evidence>
<evidence type="ECO:0000256" key="2">
    <source>
        <dbReference type="ARBA" id="ARBA00002388"/>
    </source>
</evidence>
<dbReference type="EMBL" id="JAADYS010002453">
    <property type="protein sequence ID" value="KAF4458453.1"/>
    <property type="molecule type" value="Genomic_DNA"/>
</dbReference>
<dbReference type="PANTHER" id="PTHR10516:SF443">
    <property type="entry name" value="FK506-BINDING PROTEIN 59-RELATED"/>
    <property type="match status" value="1"/>
</dbReference>
<evidence type="ECO:0000256" key="4">
    <source>
        <dbReference type="ARBA" id="ARBA00023235"/>
    </source>
</evidence>
<keyword evidence="9" id="KW-1185">Reference proteome</keyword>
<organism evidence="8 9">
    <name type="scientific">Fusarium albosuccineum</name>
    <dbReference type="NCBI Taxonomy" id="1237068"/>
    <lineage>
        <taxon>Eukaryota</taxon>
        <taxon>Fungi</taxon>
        <taxon>Dikarya</taxon>
        <taxon>Ascomycota</taxon>
        <taxon>Pezizomycotina</taxon>
        <taxon>Sordariomycetes</taxon>
        <taxon>Hypocreomycetidae</taxon>
        <taxon>Hypocreales</taxon>
        <taxon>Nectriaceae</taxon>
        <taxon>Fusarium</taxon>
        <taxon>Fusarium decemcellulare species complex</taxon>
    </lineage>
</organism>
<dbReference type="OrthoDB" id="1902587at2759"/>
<proteinExistence type="inferred from homology"/>
<comment type="catalytic activity">
    <reaction evidence="1 6">
        <text>[protein]-peptidylproline (omega=180) = [protein]-peptidylproline (omega=0)</text>
        <dbReference type="Rhea" id="RHEA:16237"/>
        <dbReference type="Rhea" id="RHEA-COMP:10747"/>
        <dbReference type="Rhea" id="RHEA-COMP:10748"/>
        <dbReference type="ChEBI" id="CHEBI:83833"/>
        <dbReference type="ChEBI" id="CHEBI:83834"/>
        <dbReference type="EC" id="5.2.1.8"/>
    </reaction>
</comment>
<comment type="similarity">
    <text evidence="5">Belongs to the FKBP-type PPIase family. FKBP1 subfamily.</text>
</comment>
<evidence type="ECO:0000256" key="6">
    <source>
        <dbReference type="PROSITE-ProRule" id="PRU00277"/>
    </source>
</evidence>
<comment type="caution">
    <text evidence="8">The sequence shown here is derived from an EMBL/GenBank/DDBJ whole genome shotgun (WGS) entry which is preliminary data.</text>
</comment>
<dbReference type="PANTHER" id="PTHR10516">
    <property type="entry name" value="PEPTIDYL-PROLYL CIS-TRANS ISOMERASE"/>
    <property type="match status" value="1"/>
</dbReference>
<evidence type="ECO:0000256" key="1">
    <source>
        <dbReference type="ARBA" id="ARBA00000971"/>
    </source>
</evidence>
<accession>A0A8H4KZ23</accession>
<evidence type="ECO:0000256" key="3">
    <source>
        <dbReference type="ARBA" id="ARBA00023110"/>
    </source>
</evidence>
<reference evidence="8 9" key="1">
    <citation type="submission" date="2020-01" db="EMBL/GenBank/DDBJ databases">
        <title>Identification and distribution of gene clusters putatively required for synthesis of sphingolipid metabolism inhibitors in phylogenetically diverse species of the filamentous fungus Fusarium.</title>
        <authorList>
            <person name="Kim H.-S."/>
            <person name="Busman M."/>
            <person name="Brown D.W."/>
            <person name="Divon H."/>
            <person name="Uhlig S."/>
            <person name="Proctor R.H."/>
        </authorList>
    </citation>
    <scope>NUCLEOTIDE SEQUENCE [LARGE SCALE GENOMIC DNA]</scope>
    <source>
        <strain evidence="8 9">NRRL 20459</strain>
    </source>
</reference>
<dbReference type="PROSITE" id="PS50059">
    <property type="entry name" value="FKBP_PPIASE"/>
    <property type="match status" value="1"/>
</dbReference>
<keyword evidence="4 6" id="KW-0413">Isomerase</keyword>
<gene>
    <name evidence="8" type="ORF">FALBO_14819</name>
</gene>
<dbReference type="InterPro" id="IPR046357">
    <property type="entry name" value="PPIase_dom_sf"/>
</dbReference>
<dbReference type="FunFam" id="3.10.50.40:FF:000050">
    <property type="entry name" value="Peptidylprolyl isomerase"/>
    <property type="match status" value="1"/>
</dbReference>
<sequence>MIAEASPAELNRRLAVHARLLSKMRPFSFASISRASRITRPSLFTTPQTRNFSFTQAIMGVTKTTHQEGSGAIPQVGQTVTIEYTGYLKDASKPDNKGEKFDSSVGRGDFVVPIGIGRVIKGWDEGVTQMKVGEKATLDITPDYGYGAAGFPGHIPPNASLIFDVELKKVQ</sequence>
<evidence type="ECO:0000313" key="9">
    <source>
        <dbReference type="Proteomes" id="UP000554235"/>
    </source>
</evidence>
<feature type="domain" description="PPIase FKBP-type" evidence="7">
    <location>
        <begin position="77"/>
        <end position="171"/>
    </location>
</feature>
<dbReference type="InterPro" id="IPR001179">
    <property type="entry name" value="PPIase_FKBP_dom"/>
</dbReference>